<accession>A0ABR1JN90</accession>
<gene>
    <name evidence="2" type="ORF">VKT23_006733</name>
</gene>
<reference evidence="2 3" key="1">
    <citation type="submission" date="2024-01" db="EMBL/GenBank/DDBJ databases">
        <title>A draft genome for the cacao thread blight pathogen Marasmiellus scandens.</title>
        <authorList>
            <person name="Baruah I.K."/>
            <person name="Leung J."/>
            <person name="Bukari Y."/>
            <person name="Amoako-Attah I."/>
            <person name="Meinhardt L.W."/>
            <person name="Bailey B.A."/>
            <person name="Cohen S.P."/>
        </authorList>
    </citation>
    <scope>NUCLEOTIDE SEQUENCE [LARGE SCALE GENOMIC DNA]</scope>
    <source>
        <strain evidence="2 3">GH-19</strain>
    </source>
</reference>
<proteinExistence type="predicted"/>
<dbReference type="EMBL" id="JBANRG010000009">
    <property type="protein sequence ID" value="KAK7463378.1"/>
    <property type="molecule type" value="Genomic_DNA"/>
</dbReference>
<organism evidence="2 3">
    <name type="scientific">Marasmiellus scandens</name>
    <dbReference type="NCBI Taxonomy" id="2682957"/>
    <lineage>
        <taxon>Eukaryota</taxon>
        <taxon>Fungi</taxon>
        <taxon>Dikarya</taxon>
        <taxon>Basidiomycota</taxon>
        <taxon>Agaricomycotina</taxon>
        <taxon>Agaricomycetes</taxon>
        <taxon>Agaricomycetidae</taxon>
        <taxon>Agaricales</taxon>
        <taxon>Marasmiineae</taxon>
        <taxon>Omphalotaceae</taxon>
        <taxon>Marasmiellus</taxon>
    </lineage>
</organism>
<sequence length="430" mass="48320">MVSLIPDSPEPQLAYVLVEPSPQPKLDSTEETSTTSADARGNVDVITSPSVEALDDLEPSKDLVLLGRSSRSRLQTYDFIWTLFTAVWVSFPITSLRRGVSVVLFATRYVFRAEHVVLVLMSVLSSEVIFPYSTLELSSGLLAVDYGQLMNIQNTTVTNLLGSSGVSYLAADIKQTEMATSELAMVVYHSDLPSHDLLAEHLKSLAFVASITSESLLDFDAGIVTLVDRLLDFNGRNLRYLQAIENKNVFQRTIQSLKLYRGEEDAELVARFVQSMDYLSNVVKTLIMETQKHILPLKKMEMQLKEIHEIVGQDRSELSGAQEEVLASLWTKLGGNQREREGFESNFILLQNIDDYRKQAQSRVNGALIQLGLMQRKMEQLRLRLRAPELLGPRIAMADHVQSIEIGIKNLWEAKQSIQAREAEMIGQFR</sequence>
<evidence type="ECO:0000313" key="2">
    <source>
        <dbReference type="EMBL" id="KAK7463378.1"/>
    </source>
</evidence>
<dbReference type="Proteomes" id="UP001498398">
    <property type="component" value="Unassembled WGS sequence"/>
</dbReference>
<comment type="caution">
    <text evidence="2">The sequence shown here is derived from an EMBL/GenBank/DDBJ whole genome shotgun (WGS) entry which is preliminary data.</text>
</comment>
<protein>
    <submittedName>
        <fullName evidence="2">Uncharacterized protein</fullName>
    </submittedName>
</protein>
<name>A0ABR1JN90_9AGAR</name>
<evidence type="ECO:0000313" key="3">
    <source>
        <dbReference type="Proteomes" id="UP001498398"/>
    </source>
</evidence>
<evidence type="ECO:0000256" key="1">
    <source>
        <dbReference type="SAM" id="MobiDB-lite"/>
    </source>
</evidence>
<feature type="region of interest" description="Disordered" evidence="1">
    <location>
        <begin position="20"/>
        <end position="41"/>
    </location>
</feature>
<keyword evidence="3" id="KW-1185">Reference proteome</keyword>